<dbReference type="SUPFAM" id="SSF53098">
    <property type="entry name" value="Ribonuclease H-like"/>
    <property type="match status" value="1"/>
</dbReference>
<dbReference type="WBParaSite" id="L893_g30820.t1">
    <property type="protein sequence ID" value="L893_g30820.t1"/>
    <property type="gene ID" value="L893_g30820"/>
</dbReference>
<evidence type="ECO:0000313" key="2">
    <source>
        <dbReference type="Proteomes" id="UP000095287"/>
    </source>
</evidence>
<dbReference type="PANTHER" id="PTHR22891">
    <property type="entry name" value="EUKARYOTIC TRANSLATION INITIATION FACTOR 2C"/>
    <property type="match status" value="1"/>
</dbReference>
<dbReference type="SMART" id="SM00950">
    <property type="entry name" value="Piwi"/>
    <property type="match status" value="1"/>
</dbReference>
<keyword evidence="2" id="KW-1185">Reference proteome</keyword>
<name>A0A1I7ZYD4_9BILA</name>
<protein>
    <submittedName>
        <fullName evidence="3">Piwi domain-containing protein</fullName>
    </submittedName>
</protein>
<dbReference type="Gene3D" id="3.30.420.10">
    <property type="entry name" value="Ribonuclease H-like superfamily/Ribonuclease H"/>
    <property type="match status" value="1"/>
</dbReference>
<dbReference type="AlphaFoldDB" id="A0A1I7ZYD4"/>
<accession>A0A1I7ZYD4</accession>
<dbReference type="InterPro" id="IPR003165">
    <property type="entry name" value="Piwi"/>
</dbReference>
<dbReference type="InterPro" id="IPR012337">
    <property type="entry name" value="RNaseH-like_sf"/>
</dbReference>
<dbReference type="PROSITE" id="PS50822">
    <property type="entry name" value="PIWI"/>
    <property type="match status" value="1"/>
</dbReference>
<evidence type="ECO:0000259" key="1">
    <source>
        <dbReference type="PROSITE" id="PS50822"/>
    </source>
</evidence>
<feature type="domain" description="Piwi" evidence="1">
    <location>
        <begin position="33"/>
        <end position="344"/>
    </location>
</feature>
<dbReference type="Proteomes" id="UP000095287">
    <property type="component" value="Unplaced"/>
</dbReference>
<dbReference type="Pfam" id="PF02171">
    <property type="entry name" value="Piwi"/>
    <property type="match status" value="1"/>
</dbReference>
<evidence type="ECO:0000313" key="3">
    <source>
        <dbReference type="WBParaSite" id="L893_g30820.t1"/>
    </source>
</evidence>
<proteinExistence type="predicted"/>
<dbReference type="Gene3D" id="3.40.50.2300">
    <property type="match status" value="1"/>
</dbReference>
<dbReference type="GO" id="GO:0003676">
    <property type="term" value="F:nucleic acid binding"/>
    <property type="evidence" value="ECO:0007669"/>
    <property type="project" value="InterPro"/>
</dbReference>
<reference evidence="3" key="1">
    <citation type="submission" date="2016-11" db="UniProtKB">
        <authorList>
            <consortium name="WormBaseParasite"/>
        </authorList>
    </citation>
    <scope>IDENTIFICATION</scope>
</reference>
<organism evidence="2 3">
    <name type="scientific">Steinernema glaseri</name>
    <dbReference type="NCBI Taxonomy" id="37863"/>
    <lineage>
        <taxon>Eukaryota</taxon>
        <taxon>Metazoa</taxon>
        <taxon>Ecdysozoa</taxon>
        <taxon>Nematoda</taxon>
        <taxon>Chromadorea</taxon>
        <taxon>Rhabditida</taxon>
        <taxon>Tylenchina</taxon>
        <taxon>Panagrolaimomorpha</taxon>
        <taxon>Strongyloidoidea</taxon>
        <taxon>Steinernematidae</taxon>
        <taxon>Steinernema</taxon>
    </lineage>
</organism>
<sequence length="388" mass="44025">MDKELIADPLNNDDLWKQIIQLGKQAVSDEVKYILFVQPAKRSIGRDMMKHLETYYQITTQQITIATVEKAIGTKGAKMVMDNILNKTNEKLGGLNARIKPEPSIANWFRPDVMYIGLDMSQPGVGSEAPSVVGMSFTKNNLLEVAGRIWFQEASEHLIKDMRAYVTDAIEQFYKTSKVYPSTIIVYRGGASDGHFEEVKTKEIAQFQEVLDQVKIKSKRRPSLKYIIVQRNSGYRLMPEKPHDFPGNQAMRDNVLPGTCVDSGIVNETKKEFVLVPHQCIQGTAKPSKYVLLHDEPVEISTDHLQKVTHTLCFMHGIVSSPVNCPSILYQAGDLAKRGSANYKTWMSRRDARRNRGIPPAEDQQARAEFFDELCTRMNVVMDHKFWA</sequence>
<dbReference type="InterPro" id="IPR036397">
    <property type="entry name" value="RNaseH_sf"/>
</dbReference>